<keyword evidence="3" id="KW-0804">Transcription</keyword>
<protein>
    <submittedName>
        <fullName evidence="6">TetR/AcrR family transcriptional regulator</fullName>
    </submittedName>
</protein>
<feature type="DNA-binding region" description="H-T-H motif" evidence="4">
    <location>
        <begin position="38"/>
        <end position="57"/>
    </location>
</feature>
<dbReference type="InterPro" id="IPR009057">
    <property type="entry name" value="Homeodomain-like_sf"/>
</dbReference>
<reference evidence="6" key="1">
    <citation type="submission" date="2022-05" db="EMBL/GenBank/DDBJ databases">
        <title>Jatrophihabitans sp. SB3-54 whole genome sequence.</title>
        <authorList>
            <person name="Suh M.K."/>
            <person name="Eom M.K."/>
            <person name="Kim J.S."/>
            <person name="Kim H.S."/>
            <person name="Do H.E."/>
            <person name="Shin Y.K."/>
            <person name="Lee J.-S."/>
        </authorList>
    </citation>
    <scope>NUCLEOTIDE SEQUENCE</scope>
    <source>
        <strain evidence="6">SB3-54</strain>
    </source>
</reference>
<evidence type="ECO:0000256" key="1">
    <source>
        <dbReference type="ARBA" id="ARBA00023015"/>
    </source>
</evidence>
<dbReference type="PANTHER" id="PTHR30055">
    <property type="entry name" value="HTH-TYPE TRANSCRIPTIONAL REGULATOR RUTR"/>
    <property type="match status" value="1"/>
</dbReference>
<dbReference type="PROSITE" id="PS50977">
    <property type="entry name" value="HTH_TETR_2"/>
    <property type="match status" value="1"/>
</dbReference>
<dbReference type="Pfam" id="PF00440">
    <property type="entry name" value="TetR_N"/>
    <property type="match status" value="1"/>
</dbReference>
<keyword evidence="7" id="KW-1185">Reference proteome</keyword>
<evidence type="ECO:0000259" key="5">
    <source>
        <dbReference type="PROSITE" id="PS50977"/>
    </source>
</evidence>
<dbReference type="RefSeq" id="WP_269445694.1">
    <property type="nucleotide sequence ID" value="NZ_CP097463.1"/>
</dbReference>
<keyword evidence="2 4" id="KW-0238">DNA-binding</keyword>
<evidence type="ECO:0000313" key="7">
    <source>
        <dbReference type="Proteomes" id="UP001164693"/>
    </source>
</evidence>
<evidence type="ECO:0000256" key="2">
    <source>
        <dbReference type="ARBA" id="ARBA00023125"/>
    </source>
</evidence>
<organism evidence="6 7">
    <name type="scientific">Jatrophihabitans cynanchi</name>
    <dbReference type="NCBI Taxonomy" id="2944128"/>
    <lineage>
        <taxon>Bacteria</taxon>
        <taxon>Bacillati</taxon>
        <taxon>Actinomycetota</taxon>
        <taxon>Actinomycetes</taxon>
        <taxon>Jatrophihabitantales</taxon>
        <taxon>Jatrophihabitantaceae</taxon>
        <taxon>Jatrophihabitans</taxon>
    </lineage>
</organism>
<sequence>MSTSSGAGRRIRRGADTRRRIEQAAADLFVARGYHGTSMQDIATAARVHVQTIYLAYGTKAELLRAAASWKVSEGEDPAIPPPERRWVREVIAEPDPRRKVRLYVRHIRHVTQQWAPMRDVMRAAAGEPEVAEKLAAMEYGRYQGPENLWPAIAENGQFRDGLTAGDAAVLTYAIASPDTFRQLRERGWSWDRAEAAIVDTLVRMLLKT</sequence>
<dbReference type="InterPro" id="IPR001647">
    <property type="entry name" value="HTH_TetR"/>
</dbReference>
<feature type="domain" description="HTH tetR-type" evidence="5">
    <location>
        <begin position="15"/>
        <end position="75"/>
    </location>
</feature>
<evidence type="ECO:0000256" key="4">
    <source>
        <dbReference type="PROSITE-ProRule" id="PRU00335"/>
    </source>
</evidence>
<dbReference type="EMBL" id="CP097463">
    <property type="protein sequence ID" value="WAX59153.1"/>
    <property type="molecule type" value="Genomic_DNA"/>
</dbReference>
<gene>
    <name evidence="6" type="ORF">M6B22_10425</name>
</gene>
<evidence type="ECO:0000313" key="6">
    <source>
        <dbReference type="EMBL" id="WAX59153.1"/>
    </source>
</evidence>
<name>A0ABY7K2U4_9ACTN</name>
<proteinExistence type="predicted"/>
<dbReference type="InterPro" id="IPR050109">
    <property type="entry name" value="HTH-type_TetR-like_transc_reg"/>
</dbReference>
<dbReference type="PANTHER" id="PTHR30055:SF234">
    <property type="entry name" value="HTH-TYPE TRANSCRIPTIONAL REGULATOR BETI"/>
    <property type="match status" value="1"/>
</dbReference>
<dbReference type="Proteomes" id="UP001164693">
    <property type="component" value="Chromosome"/>
</dbReference>
<keyword evidence="1" id="KW-0805">Transcription regulation</keyword>
<dbReference type="SUPFAM" id="SSF46689">
    <property type="entry name" value="Homeodomain-like"/>
    <property type="match status" value="1"/>
</dbReference>
<evidence type="ECO:0000256" key="3">
    <source>
        <dbReference type="ARBA" id="ARBA00023163"/>
    </source>
</evidence>
<dbReference type="Gene3D" id="1.10.357.10">
    <property type="entry name" value="Tetracycline Repressor, domain 2"/>
    <property type="match status" value="1"/>
</dbReference>
<accession>A0ABY7K2U4</accession>